<name>A0A2S4MC19_9BURK</name>
<dbReference type="AlphaFoldDB" id="A0A2S4MC19"/>
<reference evidence="1 2" key="1">
    <citation type="submission" date="2018-01" db="EMBL/GenBank/DDBJ databases">
        <title>Genomic Encyclopedia of Type Strains, Phase III (KMG-III): the genomes of soil and plant-associated and newly described type strains.</title>
        <authorList>
            <person name="Whitman W."/>
        </authorList>
    </citation>
    <scope>NUCLEOTIDE SEQUENCE [LARGE SCALE GENOMIC DNA]</scope>
    <source>
        <strain evidence="1 2">JCM 18070</strain>
    </source>
</reference>
<evidence type="ECO:0000313" key="2">
    <source>
        <dbReference type="Proteomes" id="UP000237381"/>
    </source>
</evidence>
<keyword evidence="2" id="KW-1185">Reference proteome</keyword>
<organism evidence="1 2">
    <name type="scientific">Paraburkholderia eburnea</name>
    <dbReference type="NCBI Taxonomy" id="1189126"/>
    <lineage>
        <taxon>Bacteria</taxon>
        <taxon>Pseudomonadati</taxon>
        <taxon>Pseudomonadota</taxon>
        <taxon>Betaproteobacteria</taxon>
        <taxon>Burkholderiales</taxon>
        <taxon>Burkholderiaceae</taxon>
        <taxon>Paraburkholderia</taxon>
    </lineage>
</organism>
<comment type="caution">
    <text evidence="1">The sequence shown here is derived from an EMBL/GenBank/DDBJ whole genome shotgun (WGS) entry which is preliminary data.</text>
</comment>
<dbReference type="EMBL" id="PQGA01000005">
    <property type="protein sequence ID" value="POR52159.1"/>
    <property type="molecule type" value="Genomic_DNA"/>
</dbReference>
<dbReference type="Proteomes" id="UP000237381">
    <property type="component" value="Unassembled WGS sequence"/>
</dbReference>
<accession>A0A2S4MC19</accession>
<proteinExistence type="predicted"/>
<sequence length="76" mass="8444">MGFAPVSGYAPDYRRRCAVEFTLKPPAKIEVKLLLHPHDHNRAMAIAKTANLGEREFYALAIHLGAAEILRSAELD</sequence>
<protein>
    <submittedName>
        <fullName evidence="1">Uncharacterized protein</fullName>
    </submittedName>
</protein>
<evidence type="ECO:0000313" key="1">
    <source>
        <dbReference type="EMBL" id="POR52159.1"/>
    </source>
</evidence>
<gene>
    <name evidence="1" type="ORF">B0G62_105127</name>
</gene>